<reference evidence="7 8" key="1">
    <citation type="submission" date="2023-11" db="EMBL/GenBank/DDBJ databases">
        <title>Analysis of the Genomes of Mucilaginibacter gossypii cycad 4 and M. sabulilitoris SNA2: microbes with the potential for plant growth promotion.</title>
        <authorList>
            <person name="Hirsch A.M."/>
            <person name="Humm E."/>
            <person name="Rubbi M."/>
            <person name="Del Vecchio G."/>
            <person name="Ha S.M."/>
            <person name="Pellegrini M."/>
            <person name="Gunsalus R.P."/>
        </authorList>
    </citation>
    <scope>NUCLEOTIDE SEQUENCE [LARGE SCALE GENOMIC DNA]</scope>
    <source>
        <strain evidence="7 8">SNA2</strain>
    </source>
</reference>
<evidence type="ECO:0000259" key="6">
    <source>
        <dbReference type="Pfam" id="PF08281"/>
    </source>
</evidence>
<feature type="domain" description="RNA polymerase sigma-70 region 2" evidence="5">
    <location>
        <begin position="25"/>
        <end position="91"/>
    </location>
</feature>
<comment type="similarity">
    <text evidence="1">Belongs to the sigma-70 factor family. ECF subfamily.</text>
</comment>
<organism evidence="7 8">
    <name type="scientific">Mucilaginibacter sabulilitoris</name>
    <dbReference type="NCBI Taxonomy" id="1173583"/>
    <lineage>
        <taxon>Bacteria</taxon>
        <taxon>Pseudomonadati</taxon>
        <taxon>Bacteroidota</taxon>
        <taxon>Sphingobacteriia</taxon>
        <taxon>Sphingobacteriales</taxon>
        <taxon>Sphingobacteriaceae</taxon>
        <taxon>Mucilaginibacter</taxon>
    </lineage>
</organism>
<dbReference type="InterPro" id="IPR039425">
    <property type="entry name" value="RNA_pol_sigma-70-like"/>
</dbReference>
<dbReference type="InterPro" id="IPR036388">
    <property type="entry name" value="WH-like_DNA-bd_sf"/>
</dbReference>
<dbReference type="InterPro" id="IPR013325">
    <property type="entry name" value="RNA_pol_sigma_r2"/>
</dbReference>
<proteinExistence type="inferred from homology"/>
<evidence type="ECO:0000313" key="8">
    <source>
        <dbReference type="Proteomes" id="UP001324380"/>
    </source>
</evidence>
<keyword evidence="2" id="KW-0805">Transcription regulation</keyword>
<dbReference type="SUPFAM" id="SSF88946">
    <property type="entry name" value="Sigma2 domain of RNA polymerase sigma factors"/>
    <property type="match status" value="1"/>
</dbReference>
<name>A0ABZ0TPP5_9SPHI</name>
<dbReference type="InterPro" id="IPR013324">
    <property type="entry name" value="RNA_pol_sigma_r3/r4-like"/>
</dbReference>
<keyword evidence="4" id="KW-0804">Transcription</keyword>
<dbReference type="Gene3D" id="1.10.1740.10">
    <property type="match status" value="1"/>
</dbReference>
<evidence type="ECO:0000256" key="4">
    <source>
        <dbReference type="ARBA" id="ARBA00023163"/>
    </source>
</evidence>
<dbReference type="InterPro" id="IPR013249">
    <property type="entry name" value="RNA_pol_sigma70_r4_t2"/>
</dbReference>
<dbReference type="Pfam" id="PF08281">
    <property type="entry name" value="Sigma70_r4_2"/>
    <property type="match status" value="1"/>
</dbReference>
<evidence type="ECO:0000256" key="3">
    <source>
        <dbReference type="ARBA" id="ARBA00023082"/>
    </source>
</evidence>
<evidence type="ECO:0000256" key="1">
    <source>
        <dbReference type="ARBA" id="ARBA00010641"/>
    </source>
</evidence>
<accession>A0ABZ0TPP5</accession>
<dbReference type="Pfam" id="PF04542">
    <property type="entry name" value="Sigma70_r2"/>
    <property type="match status" value="1"/>
</dbReference>
<dbReference type="RefSeq" id="WP_321562297.1">
    <property type="nucleotide sequence ID" value="NZ_CP139558.1"/>
</dbReference>
<dbReference type="SUPFAM" id="SSF88659">
    <property type="entry name" value="Sigma3 and sigma4 domains of RNA polymerase sigma factors"/>
    <property type="match status" value="1"/>
</dbReference>
<evidence type="ECO:0000313" key="7">
    <source>
        <dbReference type="EMBL" id="WPU93145.1"/>
    </source>
</evidence>
<dbReference type="Proteomes" id="UP001324380">
    <property type="component" value="Chromosome"/>
</dbReference>
<protein>
    <submittedName>
        <fullName evidence="7">Sigma-70 family RNA polymerase sigma factor</fullName>
    </submittedName>
</protein>
<dbReference type="PANTHER" id="PTHR43133:SF46">
    <property type="entry name" value="RNA POLYMERASE SIGMA-70 FACTOR ECF SUBFAMILY"/>
    <property type="match status" value="1"/>
</dbReference>
<sequence>MKVLFNEPELINRIAIGDREAFTQFYTAYLKNIYKYIYSICYVKETSEEIVQELFLKVWENRENLVKVKSVKAYLYQSAKHLLFDYIRRLQVESKALDIIELNALMGENYTDNHFIYSEYYQMAQQAIDLLPEKRKQIFKLRLNDELTLDEIALKLHISKSVVKKQLYAGVSFVRKYLYKHGEIVAILLYLTISSR</sequence>
<dbReference type="NCBIfam" id="TIGR02937">
    <property type="entry name" value="sigma70-ECF"/>
    <property type="match status" value="1"/>
</dbReference>
<keyword evidence="8" id="KW-1185">Reference proteome</keyword>
<dbReference type="InterPro" id="IPR007627">
    <property type="entry name" value="RNA_pol_sigma70_r2"/>
</dbReference>
<keyword evidence="3" id="KW-0731">Sigma factor</keyword>
<feature type="domain" description="RNA polymerase sigma factor 70 region 4 type 2" evidence="6">
    <location>
        <begin position="122"/>
        <end position="170"/>
    </location>
</feature>
<gene>
    <name evidence="7" type="ORF">SNE25_27895</name>
</gene>
<evidence type="ECO:0000256" key="2">
    <source>
        <dbReference type="ARBA" id="ARBA00023015"/>
    </source>
</evidence>
<dbReference type="Gene3D" id="1.10.10.10">
    <property type="entry name" value="Winged helix-like DNA-binding domain superfamily/Winged helix DNA-binding domain"/>
    <property type="match status" value="1"/>
</dbReference>
<dbReference type="PANTHER" id="PTHR43133">
    <property type="entry name" value="RNA POLYMERASE ECF-TYPE SIGMA FACTO"/>
    <property type="match status" value="1"/>
</dbReference>
<dbReference type="EMBL" id="CP139558">
    <property type="protein sequence ID" value="WPU93145.1"/>
    <property type="molecule type" value="Genomic_DNA"/>
</dbReference>
<evidence type="ECO:0000259" key="5">
    <source>
        <dbReference type="Pfam" id="PF04542"/>
    </source>
</evidence>
<dbReference type="InterPro" id="IPR014284">
    <property type="entry name" value="RNA_pol_sigma-70_dom"/>
</dbReference>